<dbReference type="PRINTS" id="PR00364">
    <property type="entry name" value="DISEASERSIST"/>
</dbReference>
<keyword evidence="7" id="KW-0611">Plant defense</keyword>
<evidence type="ECO:0000256" key="5">
    <source>
        <dbReference type="ARBA" id="ARBA00022737"/>
    </source>
</evidence>
<dbReference type="GO" id="GO:0043531">
    <property type="term" value="F:ADP binding"/>
    <property type="evidence" value="ECO:0007669"/>
    <property type="project" value="InterPro"/>
</dbReference>
<evidence type="ECO:0000256" key="10">
    <source>
        <dbReference type="SAM" id="MobiDB-lite"/>
    </source>
</evidence>
<evidence type="ECO:0000259" key="11">
    <source>
        <dbReference type="Pfam" id="PF00931"/>
    </source>
</evidence>
<dbReference type="InterPro" id="IPR027417">
    <property type="entry name" value="P-loop_NTPase"/>
</dbReference>
<dbReference type="Pfam" id="PF23559">
    <property type="entry name" value="WHD_DRP"/>
    <property type="match status" value="1"/>
</dbReference>
<dbReference type="GO" id="GO:0046872">
    <property type="term" value="F:metal ion binding"/>
    <property type="evidence" value="ECO:0007669"/>
    <property type="project" value="UniProtKB-KW"/>
</dbReference>
<keyword evidence="9" id="KW-0175">Coiled coil</keyword>
<dbReference type="GO" id="GO:0042742">
    <property type="term" value="P:defense response to bacterium"/>
    <property type="evidence" value="ECO:0007669"/>
    <property type="project" value="UniProtKB-ARBA"/>
</dbReference>
<keyword evidence="5" id="KW-0677">Repeat</keyword>
<dbReference type="Pfam" id="PF18052">
    <property type="entry name" value="Rx_N"/>
    <property type="match status" value="1"/>
</dbReference>
<gene>
    <name evidence="16" type="ORF">TRITD_7Av1G279970</name>
</gene>
<dbReference type="InterPro" id="IPR041118">
    <property type="entry name" value="Rx_N"/>
</dbReference>
<evidence type="ECO:0000256" key="9">
    <source>
        <dbReference type="ARBA" id="ARBA00023054"/>
    </source>
</evidence>
<reference evidence="16 17" key="1">
    <citation type="submission" date="2017-09" db="EMBL/GenBank/DDBJ databases">
        <authorList>
            <consortium name="International Durum Wheat Genome Sequencing Consortium (IDWGSC)"/>
            <person name="Milanesi L."/>
        </authorList>
    </citation>
    <scope>NUCLEOTIDE SEQUENCE [LARGE SCALE GENOMIC DNA]</scope>
    <source>
        <strain evidence="17">cv. Svevo</strain>
    </source>
</reference>
<organism evidence="16 17">
    <name type="scientific">Triticum turgidum subsp. durum</name>
    <name type="common">Durum wheat</name>
    <name type="synonym">Triticum durum</name>
    <dbReference type="NCBI Taxonomy" id="4567"/>
    <lineage>
        <taxon>Eukaryota</taxon>
        <taxon>Viridiplantae</taxon>
        <taxon>Streptophyta</taxon>
        <taxon>Embryophyta</taxon>
        <taxon>Tracheophyta</taxon>
        <taxon>Spermatophyta</taxon>
        <taxon>Magnoliopsida</taxon>
        <taxon>Liliopsida</taxon>
        <taxon>Poales</taxon>
        <taxon>Poaceae</taxon>
        <taxon>BOP clade</taxon>
        <taxon>Pooideae</taxon>
        <taxon>Triticodae</taxon>
        <taxon>Triticeae</taxon>
        <taxon>Triticinae</taxon>
        <taxon>Triticum</taxon>
    </lineage>
</organism>
<proteinExistence type="inferred from homology"/>
<dbReference type="InterPro" id="IPR038005">
    <property type="entry name" value="RX-like_CC"/>
</dbReference>
<dbReference type="PANTHER" id="PTHR36766:SF36">
    <property type="entry name" value="AAA+ ATPASE DOMAIN-CONTAINING PROTEIN"/>
    <property type="match status" value="1"/>
</dbReference>
<dbReference type="GO" id="GO:0005524">
    <property type="term" value="F:ATP binding"/>
    <property type="evidence" value="ECO:0007669"/>
    <property type="project" value="UniProtKB-KW"/>
</dbReference>
<dbReference type="Gene3D" id="1.10.10.10">
    <property type="entry name" value="Winged helix-like DNA-binding domain superfamily/Winged helix DNA-binding domain"/>
    <property type="match status" value="1"/>
</dbReference>
<feature type="domain" description="Disease resistance R13L4/SHOC-2-like LRR" evidence="15">
    <location>
        <begin position="564"/>
        <end position="919"/>
    </location>
</feature>
<dbReference type="GO" id="GO:0002758">
    <property type="term" value="P:innate immune response-activating signaling pathway"/>
    <property type="evidence" value="ECO:0007669"/>
    <property type="project" value="UniProtKB-ARBA"/>
</dbReference>
<comment type="cofactor">
    <cofactor evidence="1">
        <name>a divalent metal cation</name>
        <dbReference type="ChEBI" id="CHEBI:60240"/>
    </cofactor>
</comment>
<dbReference type="InterPro" id="IPR042197">
    <property type="entry name" value="Apaf_helical"/>
</dbReference>
<dbReference type="GO" id="GO:0009626">
    <property type="term" value="P:plant-type hypersensitive response"/>
    <property type="evidence" value="ECO:0007669"/>
    <property type="project" value="UniProtKB-ARBA"/>
</dbReference>
<feature type="region of interest" description="Disordered" evidence="10">
    <location>
        <begin position="1393"/>
        <end position="1426"/>
    </location>
</feature>
<accession>A0A9R0ZQL8</accession>
<dbReference type="PANTHER" id="PTHR36766">
    <property type="entry name" value="PLANT BROAD-SPECTRUM MILDEW RESISTANCE PROTEIN RPW8"/>
    <property type="match status" value="1"/>
</dbReference>
<dbReference type="Gene3D" id="1.20.5.4130">
    <property type="match status" value="1"/>
</dbReference>
<evidence type="ECO:0000256" key="6">
    <source>
        <dbReference type="ARBA" id="ARBA00022741"/>
    </source>
</evidence>
<dbReference type="Gene3D" id="1.10.8.430">
    <property type="entry name" value="Helical domain of apoptotic protease-activating factors"/>
    <property type="match status" value="1"/>
</dbReference>
<protein>
    <submittedName>
        <fullName evidence="16">Uncharacterized protein</fullName>
    </submittedName>
</protein>
<evidence type="ECO:0000256" key="2">
    <source>
        <dbReference type="ARBA" id="ARBA00008894"/>
    </source>
</evidence>
<keyword evidence="3" id="KW-0433">Leucine-rich repeat</keyword>
<sequence length="1426" mass="160657">MAMVLDAFASYITDYLKQVVQDELGTMLGVSGKIDKLGNKLLDLKNFLADADRRNITAEAVKVWVGQLKRAMYEAADILDLCQHKAMEKRGPSSVEAGCCNPLLFCLRNPFHAREIGTRIKALNQRLDSIKERSAAFDFINLASYKDCHSSNAHASHQGNPSWETIGDFDRSAVVGDKIEEDTKALVALIMQKGKEVNDDIMVFAIVGVGGVGKTTLAQKVFNDEAIQGGFSKKIWLSVNQNFSEVELLRRTIIGAGGNAQLAGNAKDALHRALMQALKDHKTLLVMDDVWDKGAWEDVLKIPLANAAALGSRVLITTREGHVAQGVTAIQPYHHVDTLAPDDAWSLLRKQVRSSEIDDDHLNTLRDIGLEIIQKCGCLPIAVKVMGGLLRDRGGLRHDWQQVLDDSKWSTTKMPDELNHTVYLSYEYMPSYLKQCFLYYSLLPKGRKFTMDEVVSMWMSEGLIHGNSDDLEELGQNYYKELVSRNLIEPDKSYVNLWVCSMHDVVSLFAQYITKDEALVAQDGDNDILAKLSSQNFLRLSIETNQSQSGELDWKFLHAQQSVRTLISIIQIKMKPGDSLITFSSLRTLHIESANMSVLLQSLHQLKHLRYLTLVNANISVLPENIGKMKLLQFLDLCRCIKLVNLPDSIVKLGQLRLLSLPEASMVPRGVSSLTNMRRLCMFRAHMDGDWCSLDELGPLSQLRFLELHQLENVSTASFAANARLGEKMHLIRLLLYCTSKMRYDGLVKKKEGVSDEEQQRIEKVFNKLCPPPGVEYLEINGYFGRQLPSWMMSTSMVPRNNLKTILFDDLACCTQLPNGLCQLPSLQFLQVSRAPCIKHVGTGFLQAAATSFPRLNEMILDGMVEWEEWEWEEQVQAMSRLEKLVLNRCRPRHVPPGLASNATSLKILALEHVKHLSYIERFPSVVELTVNGCPDLERITNLPNVQKLTIVNCPKLKVLERIASLERLLLRDYNMEKLPEYMRDIKARHLQLFCRLWLLSAVAAGQSGIEWDKFSHMEHVKAYAGDVDNQRKWYVLYTRGDNCKLDSNISSSTIFEETLSSCMVDQQGFESLYRMRKSTFSYVCSLVRIPFFEDMIAREPTFVDGRVLSLHDGVAIAPRVLNSGEPPKIVGSSLGVNESIVSLVTQRFVEAMWEPAFNHMRWADAKMEKVKRKFDKIHGLPNCCGVVHTTHITFGSQNHEPGDQQNDDRLMLVVDPDLKFTDTQLGSQNQLSLHDSWFFESCQQGTLLNGSKLKFSDGLEVGEYIIGDAGYPLLPWLLTPYPVEDKDLSTDVPPYEAEFNRRHSSASTLALTALARLKDNWKILDRAVGSFPVMETIDVCCMLHNIVIDMEEVEEEEVAGMEEENYIERVRQVADEDAVRVRDILSQHLTGSGVHTTAAEEKKEVAAVVSSDRGKEKAHDNGSKG</sequence>
<evidence type="ECO:0000259" key="15">
    <source>
        <dbReference type="Pfam" id="PF23598"/>
    </source>
</evidence>
<feature type="domain" description="DDE Tnp4" evidence="12">
    <location>
        <begin position="1212"/>
        <end position="1346"/>
    </location>
</feature>
<dbReference type="InterPro" id="IPR036388">
    <property type="entry name" value="WH-like_DNA-bd_sf"/>
</dbReference>
<evidence type="ECO:0000259" key="13">
    <source>
        <dbReference type="Pfam" id="PF18052"/>
    </source>
</evidence>
<feature type="domain" description="Disease resistance N-terminal" evidence="13">
    <location>
        <begin position="11"/>
        <end position="90"/>
    </location>
</feature>
<keyword evidence="6" id="KW-0547">Nucleotide-binding</keyword>
<feature type="domain" description="NB-ARC" evidence="11">
    <location>
        <begin position="195"/>
        <end position="355"/>
    </location>
</feature>
<dbReference type="Gramene" id="TRITD7Av1G279970.6">
    <property type="protein sequence ID" value="TRITD7Av1G279970.6"/>
    <property type="gene ID" value="TRITD7Av1G279970"/>
</dbReference>
<dbReference type="CDD" id="cd14798">
    <property type="entry name" value="RX-CC_like"/>
    <property type="match status" value="1"/>
</dbReference>
<evidence type="ECO:0000256" key="1">
    <source>
        <dbReference type="ARBA" id="ARBA00001968"/>
    </source>
</evidence>
<evidence type="ECO:0000256" key="4">
    <source>
        <dbReference type="ARBA" id="ARBA00022723"/>
    </source>
</evidence>
<evidence type="ECO:0000256" key="3">
    <source>
        <dbReference type="ARBA" id="ARBA00022614"/>
    </source>
</evidence>
<dbReference type="EMBL" id="LT934123">
    <property type="protein sequence ID" value="VAI82097.1"/>
    <property type="molecule type" value="Genomic_DNA"/>
</dbReference>
<evidence type="ECO:0000259" key="14">
    <source>
        <dbReference type="Pfam" id="PF23559"/>
    </source>
</evidence>
<dbReference type="InterPro" id="IPR055414">
    <property type="entry name" value="LRR_R13L4/SHOC2-like"/>
</dbReference>
<dbReference type="Pfam" id="PF00931">
    <property type="entry name" value="NB-ARC"/>
    <property type="match status" value="1"/>
</dbReference>
<feature type="domain" description="Disease resistance protein winged helix" evidence="14">
    <location>
        <begin position="443"/>
        <end position="506"/>
    </location>
</feature>
<evidence type="ECO:0000256" key="8">
    <source>
        <dbReference type="ARBA" id="ARBA00022840"/>
    </source>
</evidence>
<dbReference type="Gene3D" id="3.80.10.10">
    <property type="entry name" value="Ribonuclease Inhibitor"/>
    <property type="match status" value="1"/>
</dbReference>
<keyword evidence="4" id="KW-0479">Metal-binding</keyword>
<dbReference type="SUPFAM" id="SSF52058">
    <property type="entry name" value="L domain-like"/>
    <property type="match status" value="1"/>
</dbReference>
<evidence type="ECO:0000313" key="17">
    <source>
        <dbReference type="Proteomes" id="UP000324705"/>
    </source>
</evidence>
<dbReference type="InterPro" id="IPR058922">
    <property type="entry name" value="WHD_DRP"/>
</dbReference>
<dbReference type="SUPFAM" id="SSF52540">
    <property type="entry name" value="P-loop containing nucleoside triphosphate hydrolases"/>
    <property type="match status" value="1"/>
</dbReference>
<feature type="compositionally biased region" description="Basic and acidic residues" evidence="10">
    <location>
        <begin position="1413"/>
        <end position="1426"/>
    </location>
</feature>
<dbReference type="Pfam" id="PF23598">
    <property type="entry name" value="LRR_14"/>
    <property type="match status" value="1"/>
</dbReference>
<evidence type="ECO:0000259" key="12">
    <source>
        <dbReference type="Pfam" id="PF13359"/>
    </source>
</evidence>
<keyword evidence="17" id="KW-1185">Reference proteome</keyword>
<dbReference type="InterPro" id="IPR002182">
    <property type="entry name" value="NB-ARC"/>
</dbReference>
<comment type="similarity">
    <text evidence="2">Belongs to the disease resistance NB-LRR family.</text>
</comment>
<evidence type="ECO:0000256" key="7">
    <source>
        <dbReference type="ARBA" id="ARBA00022821"/>
    </source>
</evidence>
<dbReference type="FunFam" id="1.10.10.10:FF:000322">
    <property type="entry name" value="Probable disease resistance protein At1g63360"/>
    <property type="match status" value="1"/>
</dbReference>
<keyword evidence="8" id="KW-0067">ATP-binding</keyword>
<dbReference type="Proteomes" id="UP000324705">
    <property type="component" value="Chromosome 7A"/>
</dbReference>
<name>A0A9R0ZQL8_TRITD</name>
<dbReference type="InterPro" id="IPR032675">
    <property type="entry name" value="LRR_dom_sf"/>
</dbReference>
<evidence type="ECO:0000313" key="16">
    <source>
        <dbReference type="EMBL" id="VAI82097.1"/>
    </source>
</evidence>
<dbReference type="InterPro" id="IPR027806">
    <property type="entry name" value="HARBI1_dom"/>
</dbReference>
<dbReference type="Pfam" id="PF13359">
    <property type="entry name" value="DDE_Tnp_4"/>
    <property type="match status" value="1"/>
</dbReference>
<dbReference type="Gene3D" id="3.40.50.300">
    <property type="entry name" value="P-loop containing nucleotide triphosphate hydrolases"/>
    <property type="match status" value="1"/>
</dbReference>